<reference evidence="2" key="1">
    <citation type="journal article" date="2017" name="Nat. Commun.">
        <title>The North American bullfrog draft genome provides insight into hormonal regulation of long noncoding RNA.</title>
        <authorList>
            <person name="Hammond S.A."/>
            <person name="Warren R.L."/>
            <person name="Vandervalk B.P."/>
            <person name="Kucuk E."/>
            <person name="Khan H."/>
            <person name="Gibb E.A."/>
            <person name="Pandoh P."/>
            <person name="Kirk H."/>
            <person name="Zhao Y."/>
            <person name="Jones M."/>
            <person name="Mungall A.J."/>
            <person name="Coope R."/>
            <person name="Pleasance S."/>
            <person name="Moore R.A."/>
            <person name="Holt R.A."/>
            <person name="Round J.M."/>
            <person name="Ohora S."/>
            <person name="Walle B.V."/>
            <person name="Veldhoen N."/>
            <person name="Helbing C.C."/>
            <person name="Birol I."/>
        </authorList>
    </citation>
    <scope>NUCLEOTIDE SEQUENCE [LARGE SCALE GENOMIC DNA]</scope>
</reference>
<gene>
    <name evidence="1" type="ORF">AB205_0171650</name>
</gene>
<protein>
    <submittedName>
        <fullName evidence="1">Uncharacterized protein</fullName>
    </submittedName>
</protein>
<evidence type="ECO:0000313" key="1">
    <source>
        <dbReference type="EMBL" id="PIO26086.1"/>
    </source>
</evidence>
<organism evidence="1 2">
    <name type="scientific">Aquarana catesbeiana</name>
    <name type="common">American bullfrog</name>
    <name type="synonym">Rana catesbeiana</name>
    <dbReference type="NCBI Taxonomy" id="8400"/>
    <lineage>
        <taxon>Eukaryota</taxon>
        <taxon>Metazoa</taxon>
        <taxon>Chordata</taxon>
        <taxon>Craniata</taxon>
        <taxon>Vertebrata</taxon>
        <taxon>Euteleostomi</taxon>
        <taxon>Amphibia</taxon>
        <taxon>Batrachia</taxon>
        <taxon>Anura</taxon>
        <taxon>Neobatrachia</taxon>
        <taxon>Ranoidea</taxon>
        <taxon>Ranidae</taxon>
        <taxon>Aquarana</taxon>
    </lineage>
</organism>
<accession>A0A2G9RDX5</accession>
<dbReference type="EMBL" id="KV947616">
    <property type="protein sequence ID" value="PIO26086.1"/>
    <property type="molecule type" value="Genomic_DNA"/>
</dbReference>
<name>A0A2G9RDX5_AQUCT</name>
<sequence>MLNLIAMTTELTEHTLFVLQSTAPRGVPAGWPVARGTSSLREIVTVSATIWTGQ</sequence>
<proteinExistence type="predicted"/>
<dbReference type="Proteomes" id="UP000228934">
    <property type="component" value="Unassembled WGS sequence"/>
</dbReference>
<dbReference type="AlphaFoldDB" id="A0A2G9RDX5"/>
<evidence type="ECO:0000313" key="2">
    <source>
        <dbReference type="Proteomes" id="UP000228934"/>
    </source>
</evidence>
<keyword evidence="2" id="KW-1185">Reference proteome</keyword>